<dbReference type="SUPFAM" id="SSF141371">
    <property type="entry name" value="PilZ domain-like"/>
    <property type="match status" value="1"/>
</dbReference>
<feature type="region of interest" description="Disordered" evidence="5">
    <location>
        <begin position="1"/>
        <end position="26"/>
    </location>
</feature>
<proteinExistence type="inferred from homology"/>
<dbReference type="InterPro" id="IPR009926">
    <property type="entry name" value="T3SS_YcgR_PilZN"/>
</dbReference>
<feature type="domain" description="Type III secretion system flagellar brake protein YcgR PilZN" evidence="7">
    <location>
        <begin position="25"/>
        <end position="127"/>
    </location>
</feature>
<dbReference type="Proteomes" id="UP001489897">
    <property type="component" value="Unassembled WGS sequence"/>
</dbReference>
<dbReference type="Pfam" id="PF07238">
    <property type="entry name" value="PilZ"/>
    <property type="match status" value="1"/>
</dbReference>
<keyword evidence="8" id="KW-0969">Cilium</keyword>
<sequence>MNTVQSNPQEAGEGAEGADGSHDFGRRNPLEIGVQLRNLVNRGDFLTLQYRGGQLVTRILAVNGRERTFVFDWGAMPEQNTGVLAAPECLFHASPDGVRVEFKTATPRRTEFEGHPAFEADFPEVLFYVQRREYFRVDTPVLEPCICRGELPSGGPRFAYEVHDLSLGGLGLRTTEERVADLAMGLVLPDVELDLRAHGKLRVDLALVVLRFIDLPNGDRRYHMGFRFDALPGASENTLQRYITQLEMKRRALARA</sequence>
<comment type="subunit">
    <text evidence="4">Monomer. Interacts with the flagellar basal bodies.</text>
</comment>
<evidence type="ECO:0000256" key="2">
    <source>
        <dbReference type="ARBA" id="ARBA00022741"/>
    </source>
</evidence>
<protein>
    <recommendedName>
        <fullName evidence="4">Flagellar brake protein YcgR</fullName>
    </recommendedName>
    <alternativeName>
        <fullName evidence="4">Cyclic di-GMP binding protein YcgR</fullName>
    </alternativeName>
</protein>
<comment type="caution">
    <text evidence="8">The sequence shown here is derived from an EMBL/GenBank/DDBJ whole genome shotgun (WGS) entry which is preliminary data.</text>
</comment>
<reference evidence="8 9" key="1">
    <citation type="submission" date="2024-01" db="EMBL/GenBank/DDBJ databases">
        <title>The diversity of rhizobia nodulating Mimosa spp. in eleven states of Brazil covering several biomes is determined by host plant, location, and edaphic factors.</title>
        <authorList>
            <person name="Rouws L."/>
            <person name="Barauna A."/>
            <person name="Beukes C."/>
            <person name="De Faria S.M."/>
            <person name="Gross E."/>
            <person name="Dos Reis Junior F.B."/>
            <person name="Simon M."/>
            <person name="Maluk M."/>
            <person name="Odee D.W."/>
            <person name="Kenicer G."/>
            <person name="Young J.P.W."/>
            <person name="Reis V.M."/>
            <person name="Zilli J."/>
            <person name="James E.K."/>
        </authorList>
    </citation>
    <scope>NUCLEOTIDE SEQUENCE [LARGE SCALE GENOMIC DNA]</scope>
    <source>
        <strain evidence="8 9">JPY167</strain>
    </source>
</reference>
<accession>A0ABU9S034</accession>
<keyword evidence="8" id="KW-0282">Flagellum</keyword>
<evidence type="ECO:0000259" key="6">
    <source>
        <dbReference type="Pfam" id="PF07238"/>
    </source>
</evidence>
<evidence type="ECO:0000256" key="5">
    <source>
        <dbReference type="SAM" id="MobiDB-lite"/>
    </source>
</evidence>
<keyword evidence="9" id="KW-1185">Reference proteome</keyword>
<feature type="domain" description="PilZ" evidence="6">
    <location>
        <begin position="130"/>
        <end position="245"/>
    </location>
</feature>
<comment type="similarity">
    <text evidence="4">Belongs to the YcgR family.</text>
</comment>
<dbReference type="InterPro" id="IPR023787">
    <property type="entry name" value="T3SS_YcgR"/>
</dbReference>
<evidence type="ECO:0000256" key="4">
    <source>
        <dbReference type="HAMAP-Rule" id="MF_01457"/>
    </source>
</evidence>
<evidence type="ECO:0000313" key="9">
    <source>
        <dbReference type="Proteomes" id="UP001489897"/>
    </source>
</evidence>
<evidence type="ECO:0000256" key="1">
    <source>
        <dbReference type="ARBA" id="ARBA00022636"/>
    </source>
</evidence>
<dbReference type="RefSeq" id="WP_028203371.1">
    <property type="nucleotide sequence ID" value="NZ_JAYMRV010000010.1"/>
</dbReference>
<gene>
    <name evidence="4" type="primary">ycgR</name>
    <name evidence="8" type="ORF">VSR73_29300</name>
</gene>
<name>A0ABU9S034_9BURK</name>
<keyword evidence="3 4" id="KW-0975">Bacterial flagellum</keyword>
<keyword evidence="2 4" id="KW-0547">Nucleotide-binding</keyword>
<organism evidence="8 9">
    <name type="scientific">Paraburkholderia ferrariae</name>
    <dbReference type="NCBI Taxonomy" id="386056"/>
    <lineage>
        <taxon>Bacteria</taxon>
        <taxon>Pseudomonadati</taxon>
        <taxon>Pseudomonadota</taxon>
        <taxon>Betaproteobacteria</taxon>
        <taxon>Burkholderiales</taxon>
        <taxon>Burkholderiaceae</taxon>
        <taxon>Paraburkholderia</taxon>
    </lineage>
</organism>
<evidence type="ECO:0000259" key="7">
    <source>
        <dbReference type="Pfam" id="PF07317"/>
    </source>
</evidence>
<dbReference type="InterPro" id="IPR009875">
    <property type="entry name" value="PilZ_domain"/>
</dbReference>
<evidence type="ECO:0000256" key="3">
    <source>
        <dbReference type="ARBA" id="ARBA00023143"/>
    </source>
</evidence>
<dbReference type="Gene3D" id="2.40.10.220">
    <property type="entry name" value="predicted glycosyltransferase like domains"/>
    <property type="match status" value="1"/>
</dbReference>
<dbReference type="HAMAP" id="MF_01457">
    <property type="entry name" value="YcgR"/>
    <property type="match status" value="1"/>
</dbReference>
<comment type="function">
    <text evidence="4">Acts as a flagellar brake, regulating swimming and swarming in a bis-(3'-5') cyclic diguanylic acid (c-di-GMP)-dependent manner. Binds 1 c-di-GMP dimer per subunit. Increasing levels of c-di-GMP lead to decreased motility.</text>
</comment>
<evidence type="ECO:0000313" key="8">
    <source>
        <dbReference type="EMBL" id="MEM5425151.1"/>
    </source>
</evidence>
<dbReference type="InterPro" id="IPR012349">
    <property type="entry name" value="Split_barrel_FMN-bd"/>
</dbReference>
<dbReference type="Pfam" id="PF07317">
    <property type="entry name" value="PilZN"/>
    <property type="match status" value="1"/>
</dbReference>
<dbReference type="EMBL" id="JAYMRV010000010">
    <property type="protein sequence ID" value="MEM5425151.1"/>
    <property type="molecule type" value="Genomic_DNA"/>
</dbReference>
<comment type="subcellular location">
    <subcellularLocation>
        <location evidence="4">Bacterial flagellum basal body</location>
    </subcellularLocation>
</comment>
<keyword evidence="1 4" id="KW-0973">c-di-GMP</keyword>
<keyword evidence="8" id="KW-0966">Cell projection</keyword>
<dbReference type="Gene3D" id="2.30.110.10">
    <property type="entry name" value="Electron Transport, Fmn-binding Protein, Chain A"/>
    <property type="match status" value="1"/>
</dbReference>